<sequence>MNSPTFKSELSPTMSPIAFGLDDKSLLSSPTKLKLDSGGHNAGSMNSLLYPTSLSKLSELSRTGRSQQRMRRDSDTLRSVSPIRLQFQNTGNGSQGCNFANMNAPKMLKPEYLKKHSTTSLPLLSALMMKGNHTKANNNGAPSVNSSTTAANFDDVTKIKETLDLLRQEVVPKTRNKAKTPEISESQLNPTEPQGARNVSEANSEETVFDNPNESHTKTDIDNVDEQQYLRERASHQTLTPRILSNETNVSVESEEPEVTNGINVDMLPTDRNGFVQIENKNVNTNRYSFISATSTDYDLEWYENPNMLTKNTNPRPGPMNRVSSVIREDITNQNVEHQASNSSTSLEATKLDLKIKQLELEISELKLQNEKLVHSINTNRIIEDRLLIDLIGGSHESHNSLKPTQSKDMEKKVKQLEKKFDSYKKVLKRLKVINDSPPLLKGKHKHNNKKTNEHHKKNDNIQLTDNRGRILRISSTELRKIDEQQDSSASPSSFSEFESSESFLGDDEIDEIDLEEAIPDDKIVVKKRQDATSSTASTTSSKKGFHLNFQVQVDEPEKQEP</sequence>
<feature type="compositionally biased region" description="Low complexity" evidence="2">
    <location>
        <begin position="532"/>
        <end position="542"/>
    </location>
</feature>
<feature type="coiled-coil region" evidence="1">
    <location>
        <begin position="407"/>
        <end position="434"/>
    </location>
</feature>
<comment type="caution">
    <text evidence="3">The sequence shown here is derived from an EMBL/GenBank/DDBJ whole genome shotgun (WGS) entry which is preliminary data.</text>
</comment>
<evidence type="ECO:0000256" key="1">
    <source>
        <dbReference type="SAM" id="Coils"/>
    </source>
</evidence>
<feature type="region of interest" description="Disordered" evidence="2">
    <location>
        <begin position="234"/>
        <end position="258"/>
    </location>
</feature>
<accession>A0ABR4NN63</accession>
<evidence type="ECO:0000256" key="2">
    <source>
        <dbReference type="SAM" id="MobiDB-lite"/>
    </source>
</evidence>
<name>A0ABR4NN63_9SACH</name>
<dbReference type="InterPro" id="IPR013712">
    <property type="entry name" value="MMR1"/>
</dbReference>
<gene>
    <name evidence="3" type="ORF">RNJ44_02355</name>
</gene>
<feature type="region of interest" description="Disordered" evidence="2">
    <location>
        <begin position="171"/>
        <end position="220"/>
    </location>
</feature>
<organism evidence="3 4">
    <name type="scientific">Nakaseomyces bracarensis</name>
    <dbReference type="NCBI Taxonomy" id="273131"/>
    <lineage>
        <taxon>Eukaryota</taxon>
        <taxon>Fungi</taxon>
        <taxon>Dikarya</taxon>
        <taxon>Ascomycota</taxon>
        <taxon>Saccharomycotina</taxon>
        <taxon>Saccharomycetes</taxon>
        <taxon>Saccharomycetales</taxon>
        <taxon>Saccharomycetaceae</taxon>
        <taxon>Nakaseomyces</taxon>
    </lineage>
</organism>
<feature type="region of interest" description="Disordered" evidence="2">
    <location>
        <begin position="438"/>
        <end position="511"/>
    </location>
</feature>
<dbReference type="EMBL" id="JBEVYD010000012">
    <property type="protein sequence ID" value="KAL3229268.1"/>
    <property type="molecule type" value="Genomic_DNA"/>
</dbReference>
<reference evidence="3 4" key="1">
    <citation type="submission" date="2024-05" db="EMBL/GenBank/DDBJ databases">
        <title>Long read based assembly of the Candida bracarensis genome reveals expanded adhesin content.</title>
        <authorList>
            <person name="Marcet-Houben M."/>
            <person name="Ksiezopolska E."/>
            <person name="Gabaldon T."/>
        </authorList>
    </citation>
    <scope>NUCLEOTIDE SEQUENCE [LARGE SCALE GENOMIC DNA]</scope>
    <source>
        <strain evidence="3 4">CBM6</strain>
    </source>
</reference>
<protein>
    <submittedName>
        <fullName evidence="3">Mitochondrial MYO2 receptor-related protein 1</fullName>
    </submittedName>
</protein>
<keyword evidence="3" id="KW-0675">Receptor</keyword>
<proteinExistence type="predicted"/>
<feature type="coiled-coil region" evidence="1">
    <location>
        <begin position="349"/>
        <end position="376"/>
    </location>
</feature>
<evidence type="ECO:0000313" key="4">
    <source>
        <dbReference type="Proteomes" id="UP001623330"/>
    </source>
</evidence>
<feature type="compositionally biased region" description="Basic residues" evidence="2">
    <location>
        <begin position="442"/>
        <end position="458"/>
    </location>
</feature>
<evidence type="ECO:0000313" key="3">
    <source>
        <dbReference type="EMBL" id="KAL3229268.1"/>
    </source>
</evidence>
<feature type="compositionally biased region" description="Polar residues" evidence="2">
    <location>
        <begin position="183"/>
        <end position="192"/>
    </location>
</feature>
<feature type="compositionally biased region" description="Low complexity" evidence="2">
    <location>
        <begin position="488"/>
        <end position="504"/>
    </location>
</feature>
<dbReference type="Proteomes" id="UP001623330">
    <property type="component" value="Unassembled WGS sequence"/>
</dbReference>
<keyword evidence="1" id="KW-0175">Coiled coil</keyword>
<feature type="region of interest" description="Disordered" evidence="2">
    <location>
        <begin position="526"/>
        <end position="562"/>
    </location>
</feature>
<dbReference type="Pfam" id="PF08505">
    <property type="entry name" value="MMR1"/>
    <property type="match status" value="1"/>
</dbReference>
<keyword evidence="4" id="KW-1185">Reference proteome</keyword>